<dbReference type="EMBL" id="JAPDOG010000014">
    <property type="protein sequence ID" value="MCW3782937.1"/>
    <property type="molecule type" value="Genomic_DNA"/>
</dbReference>
<keyword evidence="2" id="KW-1185">Reference proteome</keyword>
<accession>A0ABT3J5K0</accession>
<reference evidence="1 2" key="1">
    <citation type="submission" date="2022-10" db="EMBL/GenBank/DDBJ databases">
        <title>Defluviimonas sp. CAU 1641 isolated from mud.</title>
        <authorList>
            <person name="Kim W."/>
        </authorList>
    </citation>
    <scope>NUCLEOTIDE SEQUENCE [LARGE SCALE GENOMIC DNA]</scope>
    <source>
        <strain evidence="1 2">CAU 1641</strain>
    </source>
</reference>
<dbReference type="RefSeq" id="WP_264772571.1">
    <property type="nucleotide sequence ID" value="NZ_JAPDOG010000014.1"/>
</dbReference>
<evidence type="ECO:0000313" key="1">
    <source>
        <dbReference type="EMBL" id="MCW3782937.1"/>
    </source>
</evidence>
<name>A0ABT3J5K0_9RHOB</name>
<sequence length="215" mass="24096">MLVRIVGAAGQSPWEAFPTLQAAIRFKKDRQLDAGWTISDERPVAFRDPLHDPLLEIGILIQDGLRPIWRATQYDRLLNRETAGMPKADCEGLARETALVVLDLLDYAGHAGWQARYGQFRHDGRETGHAWLRHESGVILDLAGEQFGMQPIMVVEPGSPHRIRYDDACAAVFDVLALRRADWLDRCGSDLVRRIAEIRPEMPAAARDELEPAGP</sequence>
<comment type="caution">
    <text evidence="1">The sequence shown here is derived from an EMBL/GenBank/DDBJ whole genome shotgun (WGS) entry which is preliminary data.</text>
</comment>
<dbReference type="Proteomes" id="UP001207582">
    <property type="component" value="Unassembled WGS sequence"/>
</dbReference>
<evidence type="ECO:0000313" key="2">
    <source>
        <dbReference type="Proteomes" id="UP001207582"/>
    </source>
</evidence>
<proteinExistence type="predicted"/>
<organism evidence="1 2">
    <name type="scientific">Defluviimonas salinarum</name>
    <dbReference type="NCBI Taxonomy" id="2992147"/>
    <lineage>
        <taxon>Bacteria</taxon>
        <taxon>Pseudomonadati</taxon>
        <taxon>Pseudomonadota</taxon>
        <taxon>Alphaproteobacteria</taxon>
        <taxon>Rhodobacterales</taxon>
        <taxon>Paracoccaceae</taxon>
        <taxon>Albidovulum</taxon>
    </lineage>
</organism>
<gene>
    <name evidence="1" type="ORF">OM960_15410</name>
</gene>
<protein>
    <submittedName>
        <fullName evidence="1">Uncharacterized protein</fullName>
    </submittedName>
</protein>